<sequence length="306" mass="35956">MIDKDKQAIRDEALAKLLECSYRQDTPLMMKNDNGVFGLIFDTRKIGLSEFKYTQLWYAINQAIRNDDRNWMYRYWEFADQYYRDVFEYGDAIEERSKYQEFHVAVGGLLALNEKDEWIDHIAFFSNCLPAKYFLIPSTFSEIFDWLTYFSQMVDTSVDLDVKYHLYSQYEGVRAGANLYKGIIRYLALMMCRLPKMDFNVRYVEPLALPHVYGDAVDEKKNFVSVNLVNVQNLEILKKNVQELEKQKEDDKKASQLLDSYIDACKKKINATGQVDNDKIEKISATLLSEFNRQQSVLITESTYFL</sequence>
<evidence type="ECO:0000313" key="1">
    <source>
        <dbReference type="EMBL" id="MQN30911.1"/>
    </source>
</evidence>
<gene>
    <name evidence="1" type="ORF">F7D90_02860</name>
</gene>
<dbReference type="AlphaFoldDB" id="A0AAW9TCQ5"/>
<dbReference type="Proteomes" id="UP000420707">
    <property type="component" value="Unassembled WGS sequence"/>
</dbReference>
<organism evidence="1 2">
    <name type="scientific">Segatella copri</name>
    <dbReference type="NCBI Taxonomy" id="165179"/>
    <lineage>
        <taxon>Bacteria</taxon>
        <taxon>Pseudomonadati</taxon>
        <taxon>Bacteroidota</taxon>
        <taxon>Bacteroidia</taxon>
        <taxon>Bacteroidales</taxon>
        <taxon>Prevotellaceae</taxon>
        <taxon>Segatella</taxon>
    </lineage>
</organism>
<reference evidence="2" key="1">
    <citation type="submission" date="2019-09" db="EMBL/GenBank/DDBJ databases">
        <title>Distinct polysaccharide growth profiles of human intestinal Prevotella copri isolates.</title>
        <authorList>
            <person name="Fehlner-Peach H."/>
            <person name="Magnabosco C."/>
            <person name="Raghavan V."/>
            <person name="Scher J.U."/>
            <person name="Tett A."/>
            <person name="Cox L.M."/>
            <person name="Gottsegen C."/>
            <person name="Watters A."/>
            <person name="Wiltshire- Gordon J.D."/>
            <person name="Segata N."/>
            <person name="Bonneau R."/>
            <person name="Littman D.R."/>
        </authorList>
    </citation>
    <scope>NUCLEOTIDE SEQUENCE [LARGE SCALE GENOMIC DNA]</scope>
    <source>
        <strain evidence="2">iAP146</strain>
    </source>
</reference>
<dbReference type="EMBL" id="VZCR01000020">
    <property type="protein sequence ID" value="MQN30911.1"/>
    <property type="molecule type" value="Genomic_DNA"/>
</dbReference>
<name>A0AAW9TCQ5_9BACT</name>
<proteinExistence type="predicted"/>
<dbReference type="RefSeq" id="WP_153086688.1">
    <property type="nucleotide sequence ID" value="NZ_VZAM01000080.1"/>
</dbReference>
<comment type="caution">
    <text evidence="1">The sequence shown here is derived from an EMBL/GenBank/DDBJ whole genome shotgun (WGS) entry which is preliminary data.</text>
</comment>
<protein>
    <submittedName>
        <fullName evidence="1">Uncharacterized protein</fullName>
    </submittedName>
</protein>
<evidence type="ECO:0000313" key="2">
    <source>
        <dbReference type="Proteomes" id="UP000420707"/>
    </source>
</evidence>
<accession>A0AAW9TCQ5</accession>